<proteinExistence type="predicted"/>
<feature type="transmembrane region" description="Helical" evidence="1">
    <location>
        <begin position="12"/>
        <end position="33"/>
    </location>
</feature>
<comment type="caution">
    <text evidence="2">The sequence shown here is derived from an EMBL/GenBank/DDBJ whole genome shotgun (WGS) entry which is preliminary data.</text>
</comment>
<sequence>MNFAKYDPIKVYAMIRFWSSLLFSVIVTVNLVYQGNGGGAKPIANDTGGDNARNHFVFI</sequence>
<name>A0A2M7LJJ1_9BACT</name>
<dbReference type="EMBL" id="PFJG01000012">
    <property type="protein sequence ID" value="PIX68234.1"/>
    <property type="molecule type" value="Genomic_DNA"/>
</dbReference>
<dbReference type="Proteomes" id="UP000229531">
    <property type="component" value="Unassembled WGS sequence"/>
</dbReference>
<evidence type="ECO:0000313" key="2">
    <source>
        <dbReference type="EMBL" id="PIX68234.1"/>
    </source>
</evidence>
<organism evidence="2 3">
    <name type="scientific">Candidatus Shapirobacteria bacterium CG_4_10_14_3_um_filter_35_13</name>
    <dbReference type="NCBI Taxonomy" id="1974873"/>
    <lineage>
        <taxon>Bacteria</taxon>
        <taxon>Candidatus Shapironibacteriota</taxon>
    </lineage>
</organism>
<keyword evidence="1" id="KW-0472">Membrane</keyword>
<accession>A0A2M7LJJ1</accession>
<keyword evidence="1" id="KW-0812">Transmembrane</keyword>
<evidence type="ECO:0000313" key="3">
    <source>
        <dbReference type="Proteomes" id="UP000229531"/>
    </source>
</evidence>
<evidence type="ECO:0000256" key="1">
    <source>
        <dbReference type="SAM" id="Phobius"/>
    </source>
</evidence>
<keyword evidence="1" id="KW-1133">Transmembrane helix</keyword>
<reference evidence="3" key="1">
    <citation type="submission" date="2017-09" db="EMBL/GenBank/DDBJ databases">
        <title>Depth-based differentiation of microbial function through sediment-hosted aquifers and enrichment of novel symbionts in the deep terrestrial subsurface.</title>
        <authorList>
            <person name="Probst A.J."/>
            <person name="Ladd B."/>
            <person name="Jarett J.K."/>
            <person name="Geller-Mcgrath D.E."/>
            <person name="Sieber C.M.K."/>
            <person name="Emerson J.B."/>
            <person name="Anantharaman K."/>
            <person name="Thomas B.C."/>
            <person name="Malmstrom R."/>
            <person name="Stieglmeier M."/>
            <person name="Klingl A."/>
            <person name="Woyke T."/>
            <person name="Ryan C.M."/>
            <person name="Banfield J.F."/>
        </authorList>
    </citation>
    <scope>NUCLEOTIDE SEQUENCE [LARGE SCALE GENOMIC DNA]</scope>
</reference>
<protein>
    <submittedName>
        <fullName evidence="2">Uncharacterized protein</fullName>
    </submittedName>
</protein>
<gene>
    <name evidence="2" type="ORF">COZ41_00780</name>
</gene>
<dbReference type="AlphaFoldDB" id="A0A2M7LJJ1"/>